<proteinExistence type="inferred from homology"/>
<dbReference type="PANTHER" id="PTHR23088:SF27">
    <property type="entry name" value="DEAMINATED GLUTATHIONE AMIDASE"/>
    <property type="match status" value="1"/>
</dbReference>
<dbReference type="InterPro" id="IPR036526">
    <property type="entry name" value="C-N_Hydrolase_sf"/>
</dbReference>
<evidence type="ECO:0000259" key="2">
    <source>
        <dbReference type="PROSITE" id="PS50263"/>
    </source>
</evidence>
<comment type="similarity">
    <text evidence="1">Belongs to the carbon-nitrogen hydrolase superfamily. NIT1/NIT2 family.</text>
</comment>
<keyword evidence="3" id="KW-0378">Hydrolase</keyword>
<dbReference type="AlphaFoldDB" id="A0A6N3APT3"/>
<organism evidence="3">
    <name type="scientific">Clostridium symbiosum</name>
    <name type="common">Bacteroides symbiosus</name>
    <dbReference type="NCBI Taxonomy" id="1512"/>
    <lineage>
        <taxon>Bacteria</taxon>
        <taxon>Bacillati</taxon>
        <taxon>Bacillota</taxon>
        <taxon>Clostridia</taxon>
        <taxon>Lachnospirales</taxon>
        <taxon>Lachnospiraceae</taxon>
        <taxon>Otoolea</taxon>
    </lineage>
</organism>
<accession>A0A6N3APT3</accession>
<reference evidence="3" key="1">
    <citation type="submission" date="2019-11" db="EMBL/GenBank/DDBJ databases">
        <authorList>
            <person name="Feng L."/>
        </authorList>
    </citation>
    <scope>NUCLEOTIDE SEQUENCE</scope>
    <source>
        <strain evidence="3">CsymbiosumLFYP84</strain>
    </source>
</reference>
<dbReference type="CDD" id="cd07581">
    <property type="entry name" value="nitrilase_3"/>
    <property type="match status" value="1"/>
</dbReference>
<sequence length="270" mass="30238">MKSKFVLAQLDQKGWPEENMANAEKAVAEAVERYQPDMMIFPECFMSHFPTGTDRAVCLGTAQTLDGPFVTGMRKLAADNGIWIIFGMNEKVEDPEDDRNYNCTVVIDDKGEIVSTYRKTHLYDAFGYKESDDNKPGDKFFEPIDTPFGKIGLFVCYEVRFPEVARYQRSKGADIIIMPTAWVPGPLKSSQFRTLISARAIENTVYMAACDQVGENGMGESVVVDPMGVVVAGAGEVETLICAEIDTERIEKVRAKLPAYKDRRPELYEI</sequence>
<gene>
    <name evidence="3" type="primary">ramA_2</name>
    <name evidence="3" type="ORF">CSLFYP84_00926</name>
</gene>
<dbReference type="PANTHER" id="PTHR23088">
    <property type="entry name" value="NITRILASE-RELATED"/>
    <property type="match status" value="1"/>
</dbReference>
<name>A0A6N3APT3_CLOSY</name>
<protein>
    <submittedName>
        <fullName evidence="3">(R)-stereoselective amidase</fullName>
        <ecNumber evidence="3">3.5.1.100</ecNumber>
    </submittedName>
</protein>
<dbReference type="Pfam" id="PF00795">
    <property type="entry name" value="CN_hydrolase"/>
    <property type="match status" value="1"/>
</dbReference>
<dbReference type="Gene3D" id="3.60.110.10">
    <property type="entry name" value="Carbon-nitrogen hydrolase"/>
    <property type="match status" value="1"/>
</dbReference>
<dbReference type="EC" id="3.5.1.100" evidence="3"/>
<dbReference type="InterPro" id="IPR003010">
    <property type="entry name" value="C-N_Hydrolase"/>
</dbReference>
<dbReference type="EMBL" id="CACRUA010000009">
    <property type="protein sequence ID" value="VYT92547.1"/>
    <property type="molecule type" value="Genomic_DNA"/>
</dbReference>
<dbReference type="GO" id="GO:0016787">
    <property type="term" value="F:hydrolase activity"/>
    <property type="evidence" value="ECO:0007669"/>
    <property type="project" value="UniProtKB-KW"/>
</dbReference>
<dbReference type="SUPFAM" id="SSF56317">
    <property type="entry name" value="Carbon-nitrogen hydrolase"/>
    <property type="match status" value="1"/>
</dbReference>
<evidence type="ECO:0000256" key="1">
    <source>
        <dbReference type="ARBA" id="ARBA00010613"/>
    </source>
</evidence>
<evidence type="ECO:0000313" key="3">
    <source>
        <dbReference type="EMBL" id="VYT92547.1"/>
    </source>
</evidence>
<dbReference type="PROSITE" id="PS50263">
    <property type="entry name" value="CN_HYDROLASE"/>
    <property type="match status" value="1"/>
</dbReference>
<feature type="domain" description="CN hydrolase" evidence="2">
    <location>
        <begin position="1"/>
        <end position="247"/>
    </location>
</feature>
<dbReference type="RefSeq" id="WP_021642025.1">
    <property type="nucleotide sequence ID" value="NZ_CACRUA010000009.1"/>
</dbReference>